<keyword evidence="12" id="KW-1185">Reference proteome</keyword>
<dbReference type="GO" id="GO:0005737">
    <property type="term" value="C:cytoplasm"/>
    <property type="evidence" value="ECO:0007669"/>
    <property type="project" value="UniProtKB-SubCell"/>
</dbReference>
<dbReference type="GO" id="GO:0061710">
    <property type="term" value="F:L-threonylcarbamoyladenylate synthase"/>
    <property type="evidence" value="ECO:0007669"/>
    <property type="project" value="UniProtKB-EC"/>
</dbReference>
<keyword evidence="7 9" id="KW-0067">ATP-binding</keyword>
<keyword evidence="2 9" id="KW-0963">Cytoplasm</keyword>
<dbReference type="Gene3D" id="3.90.870.10">
    <property type="entry name" value="DHBP synthase"/>
    <property type="match status" value="1"/>
</dbReference>
<proteinExistence type="inferred from homology"/>
<dbReference type="RefSeq" id="WP_183619254.1">
    <property type="nucleotide sequence ID" value="NZ_CAJHAH010000001.1"/>
</dbReference>
<evidence type="ECO:0000256" key="7">
    <source>
        <dbReference type="ARBA" id="ARBA00022840"/>
    </source>
</evidence>
<evidence type="ECO:0000313" key="11">
    <source>
        <dbReference type="EMBL" id="MBB3106441.1"/>
    </source>
</evidence>
<keyword evidence="3 9" id="KW-0808">Transferase</keyword>
<dbReference type="InterPro" id="IPR017945">
    <property type="entry name" value="DHBP_synth_RibB-like_a/b_dom"/>
</dbReference>
<dbReference type="PROSITE" id="PS51163">
    <property type="entry name" value="YRDC"/>
    <property type="match status" value="1"/>
</dbReference>
<dbReference type="GO" id="GO:0003725">
    <property type="term" value="F:double-stranded RNA binding"/>
    <property type="evidence" value="ECO:0007669"/>
    <property type="project" value="InterPro"/>
</dbReference>
<dbReference type="GO" id="GO:0005524">
    <property type="term" value="F:ATP binding"/>
    <property type="evidence" value="ECO:0007669"/>
    <property type="project" value="UniProtKB-UniRule"/>
</dbReference>
<keyword evidence="6 9" id="KW-0547">Nucleotide-binding</keyword>
<dbReference type="GO" id="GO:0000049">
    <property type="term" value="F:tRNA binding"/>
    <property type="evidence" value="ECO:0007669"/>
    <property type="project" value="TreeGrafter"/>
</dbReference>
<evidence type="ECO:0000259" key="10">
    <source>
        <dbReference type="PROSITE" id="PS51163"/>
    </source>
</evidence>
<dbReference type="PANTHER" id="PTHR17490">
    <property type="entry name" value="SUA5"/>
    <property type="match status" value="1"/>
</dbReference>
<accession>A0A839TAH8</accession>
<dbReference type="InterPro" id="IPR006070">
    <property type="entry name" value="Sua5-like_dom"/>
</dbReference>
<evidence type="ECO:0000256" key="6">
    <source>
        <dbReference type="ARBA" id="ARBA00022741"/>
    </source>
</evidence>
<dbReference type="SUPFAM" id="SSF55821">
    <property type="entry name" value="YrdC/RibB"/>
    <property type="match status" value="1"/>
</dbReference>
<dbReference type="InterPro" id="IPR050156">
    <property type="entry name" value="TC-AMP_synthase_SUA5"/>
</dbReference>
<dbReference type="EC" id="2.7.7.87" evidence="9"/>
<name>A0A839TAH8_9GAMM</name>
<evidence type="ECO:0000256" key="3">
    <source>
        <dbReference type="ARBA" id="ARBA00022679"/>
    </source>
</evidence>
<organism evidence="11 12">
    <name type="scientific">Psychrobacter luti</name>
    <dbReference type="NCBI Taxonomy" id="198481"/>
    <lineage>
        <taxon>Bacteria</taxon>
        <taxon>Pseudomonadati</taxon>
        <taxon>Pseudomonadota</taxon>
        <taxon>Gammaproteobacteria</taxon>
        <taxon>Moraxellales</taxon>
        <taxon>Moraxellaceae</taxon>
        <taxon>Psychrobacter</taxon>
    </lineage>
</organism>
<dbReference type="HAMAP" id="MF_01852">
    <property type="entry name" value="TsaC"/>
    <property type="match status" value="1"/>
</dbReference>
<gene>
    <name evidence="9" type="primary">tsaC</name>
    <name evidence="11" type="ORF">FHS24_000942</name>
</gene>
<comment type="function">
    <text evidence="9">Required for the formation of a threonylcarbamoyl group on adenosine at position 37 (t(6)A37) in tRNAs that read codons beginning with adenine. Catalyzes the conversion of L-threonine, HCO(3)(-)/CO(2) and ATP to give threonylcarbamoyl-AMP (TC-AMP) as the acyladenylate intermediate, with the release of diphosphate.</text>
</comment>
<reference evidence="11 12" key="1">
    <citation type="submission" date="2020-08" db="EMBL/GenBank/DDBJ databases">
        <title>Genomic Encyclopedia of Type Strains, Phase III (KMG-III): the genomes of soil and plant-associated and newly described type strains.</title>
        <authorList>
            <person name="Whitman W."/>
        </authorList>
    </citation>
    <scope>NUCLEOTIDE SEQUENCE [LARGE SCALE GENOMIC DNA]</scope>
    <source>
        <strain evidence="11 12">CECT 5885</strain>
    </source>
</reference>
<dbReference type="GO" id="GO:0002949">
    <property type="term" value="P:tRNA threonylcarbamoyladenosine modification"/>
    <property type="evidence" value="ECO:0007669"/>
    <property type="project" value="UniProtKB-UniRule"/>
</dbReference>
<evidence type="ECO:0000256" key="9">
    <source>
        <dbReference type="HAMAP-Rule" id="MF_01852"/>
    </source>
</evidence>
<keyword evidence="5 9" id="KW-0548">Nucleotidyltransferase</keyword>
<evidence type="ECO:0000313" key="12">
    <source>
        <dbReference type="Proteomes" id="UP000588111"/>
    </source>
</evidence>
<feature type="domain" description="YrdC-like" evidence="10">
    <location>
        <begin position="9"/>
        <end position="231"/>
    </location>
</feature>
<sequence length="231" mass="25222">MSTSKPLITDSVVEAVRWLQDGQLLAYPTESVWGIGCDPFNQQAVQQLLAIKQRSIEKGMIVVTDSASRLTALLDYLSDEQRQLVLESWHNDSNSDAGTKQAHTWLLPLAPNLTVHIPAWITGVHNSVAVRVIDHPLVQQLCQQVVSVQNPYGFVVSTSCNPSGQQPALSLAEAQAYFLSNENSVNSNQKDDAKSSANMHGNEQVGYLKGETLGYLLPSQISDALTGQVIR</sequence>
<dbReference type="EMBL" id="JACHXL010000002">
    <property type="protein sequence ID" value="MBB3106441.1"/>
    <property type="molecule type" value="Genomic_DNA"/>
</dbReference>
<evidence type="ECO:0000256" key="5">
    <source>
        <dbReference type="ARBA" id="ARBA00022695"/>
    </source>
</evidence>
<comment type="subcellular location">
    <subcellularLocation>
        <location evidence="1 9">Cytoplasm</location>
    </subcellularLocation>
</comment>
<comment type="caution">
    <text evidence="11">The sequence shown here is derived from an EMBL/GenBank/DDBJ whole genome shotgun (WGS) entry which is preliminary data.</text>
</comment>
<dbReference type="Proteomes" id="UP000588111">
    <property type="component" value="Unassembled WGS sequence"/>
</dbReference>
<dbReference type="GO" id="GO:0006450">
    <property type="term" value="P:regulation of translational fidelity"/>
    <property type="evidence" value="ECO:0007669"/>
    <property type="project" value="TreeGrafter"/>
</dbReference>
<dbReference type="InterPro" id="IPR023535">
    <property type="entry name" value="TC-AMP_synthase"/>
</dbReference>
<evidence type="ECO:0000256" key="4">
    <source>
        <dbReference type="ARBA" id="ARBA00022694"/>
    </source>
</evidence>
<keyword evidence="4 9" id="KW-0819">tRNA processing</keyword>
<dbReference type="Pfam" id="PF01300">
    <property type="entry name" value="Sua5_yciO_yrdC"/>
    <property type="match status" value="1"/>
</dbReference>
<dbReference type="AlphaFoldDB" id="A0A839TAH8"/>
<dbReference type="PANTHER" id="PTHR17490:SF18">
    <property type="entry name" value="THREONYLCARBAMOYL-AMP SYNTHASE"/>
    <property type="match status" value="1"/>
</dbReference>
<evidence type="ECO:0000256" key="8">
    <source>
        <dbReference type="ARBA" id="ARBA00048366"/>
    </source>
</evidence>
<comment type="similarity">
    <text evidence="9">Belongs to the SUA5 family. TsaC subfamily.</text>
</comment>
<evidence type="ECO:0000256" key="1">
    <source>
        <dbReference type="ARBA" id="ARBA00004496"/>
    </source>
</evidence>
<evidence type="ECO:0000256" key="2">
    <source>
        <dbReference type="ARBA" id="ARBA00022490"/>
    </source>
</evidence>
<comment type="catalytic activity">
    <reaction evidence="8 9">
        <text>L-threonine + hydrogencarbonate + ATP = L-threonylcarbamoyladenylate + diphosphate + H2O</text>
        <dbReference type="Rhea" id="RHEA:36407"/>
        <dbReference type="ChEBI" id="CHEBI:15377"/>
        <dbReference type="ChEBI" id="CHEBI:17544"/>
        <dbReference type="ChEBI" id="CHEBI:30616"/>
        <dbReference type="ChEBI" id="CHEBI:33019"/>
        <dbReference type="ChEBI" id="CHEBI:57926"/>
        <dbReference type="ChEBI" id="CHEBI:73682"/>
        <dbReference type="EC" id="2.7.7.87"/>
    </reaction>
</comment>
<protein>
    <recommendedName>
        <fullName evidence="9">Threonylcarbamoyl-AMP synthase</fullName>
        <shortName evidence="9">TC-AMP synthase</shortName>
        <ecNumber evidence="9">2.7.7.87</ecNumber>
    </recommendedName>
    <alternativeName>
        <fullName evidence="9">L-threonylcarbamoyladenylate synthase</fullName>
    </alternativeName>
    <alternativeName>
        <fullName evidence="9">t(6)A37 threonylcarbamoyladenosine biosynthesis protein TsaC</fullName>
    </alternativeName>
    <alternativeName>
        <fullName evidence="9">tRNA threonylcarbamoyladenosine biosynthesis protein TsaC</fullName>
    </alternativeName>
</protein>